<evidence type="ECO:0000256" key="1">
    <source>
        <dbReference type="SAM" id="MobiDB-lite"/>
    </source>
</evidence>
<proteinExistence type="predicted"/>
<dbReference type="Gene3D" id="3.10.450.50">
    <property type="match status" value="1"/>
</dbReference>
<feature type="compositionally biased region" description="Polar residues" evidence="1">
    <location>
        <begin position="1"/>
        <end position="15"/>
    </location>
</feature>
<evidence type="ECO:0000313" key="3">
    <source>
        <dbReference type="Proteomes" id="UP000320390"/>
    </source>
</evidence>
<dbReference type="EMBL" id="CP036434">
    <property type="protein sequence ID" value="QDV08777.1"/>
    <property type="molecule type" value="Genomic_DNA"/>
</dbReference>
<gene>
    <name evidence="2" type="ORF">Poly30_43320</name>
</gene>
<name>A0A518EXI0_9BACT</name>
<dbReference type="Proteomes" id="UP000320390">
    <property type="component" value="Chromosome"/>
</dbReference>
<sequence length="190" mass="20786">MTMTGEVQITNQEPAQSGPRCSILPPMPPSKKVTLALASFMDSPHAQGLDVPEPDVRQIVGRFLSTCYDDVGIEPKKLDGQDMHGALGHVLPGKFKRGEALAEEVPDVLRAYLKHLEESEVLSNAFEIKQGFETTIEEFLHTVRTGTNPHGHGHHAPAEPFEHKAEKLGRNDPCSCGSGKKYKKCHGKNA</sequence>
<evidence type="ECO:0008006" key="4">
    <source>
        <dbReference type="Google" id="ProtNLM"/>
    </source>
</evidence>
<evidence type="ECO:0000313" key="2">
    <source>
        <dbReference type="EMBL" id="QDV08777.1"/>
    </source>
</evidence>
<accession>A0A518EXI0</accession>
<reference evidence="2 3" key="1">
    <citation type="submission" date="2019-02" db="EMBL/GenBank/DDBJ databases">
        <title>Deep-cultivation of Planctomycetes and their phenomic and genomic characterization uncovers novel biology.</title>
        <authorList>
            <person name="Wiegand S."/>
            <person name="Jogler M."/>
            <person name="Boedeker C."/>
            <person name="Pinto D."/>
            <person name="Vollmers J."/>
            <person name="Rivas-Marin E."/>
            <person name="Kohn T."/>
            <person name="Peeters S.H."/>
            <person name="Heuer A."/>
            <person name="Rast P."/>
            <person name="Oberbeckmann S."/>
            <person name="Bunk B."/>
            <person name="Jeske O."/>
            <person name="Meyerdierks A."/>
            <person name="Storesund J.E."/>
            <person name="Kallscheuer N."/>
            <person name="Luecker S."/>
            <person name="Lage O.M."/>
            <person name="Pohl T."/>
            <person name="Merkel B.J."/>
            <person name="Hornburger P."/>
            <person name="Mueller R.-W."/>
            <person name="Bruemmer F."/>
            <person name="Labrenz M."/>
            <person name="Spormann A.M."/>
            <person name="Op den Camp H."/>
            <person name="Overmann J."/>
            <person name="Amann R."/>
            <person name="Jetten M.S.M."/>
            <person name="Mascher T."/>
            <person name="Medema M.H."/>
            <person name="Devos D.P."/>
            <person name="Kaster A.-K."/>
            <person name="Ovreas L."/>
            <person name="Rohde M."/>
            <person name="Galperin M.Y."/>
            <person name="Jogler C."/>
        </authorList>
    </citation>
    <scope>NUCLEOTIDE SEQUENCE [LARGE SCALE GENOMIC DNA]</scope>
    <source>
        <strain evidence="2 3">Poly30</strain>
    </source>
</reference>
<organism evidence="2 3">
    <name type="scientific">Saltatorellus ferox</name>
    <dbReference type="NCBI Taxonomy" id="2528018"/>
    <lineage>
        <taxon>Bacteria</taxon>
        <taxon>Pseudomonadati</taxon>
        <taxon>Planctomycetota</taxon>
        <taxon>Planctomycetia</taxon>
        <taxon>Planctomycetia incertae sedis</taxon>
        <taxon>Saltatorellus</taxon>
    </lineage>
</organism>
<dbReference type="Pfam" id="PF02810">
    <property type="entry name" value="SEC-C"/>
    <property type="match status" value="1"/>
</dbReference>
<feature type="region of interest" description="Disordered" evidence="1">
    <location>
        <begin position="1"/>
        <end position="20"/>
    </location>
</feature>
<protein>
    <recommendedName>
        <fullName evidence="4">Preprotein translocase subunit SecA</fullName>
    </recommendedName>
</protein>
<dbReference type="SUPFAM" id="SSF103642">
    <property type="entry name" value="Sec-C motif"/>
    <property type="match status" value="1"/>
</dbReference>
<dbReference type="AlphaFoldDB" id="A0A518EXI0"/>
<keyword evidence="3" id="KW-1185">Reference proteome</keyword>
<dbReference type="InterPro" id="IPR004027">
    <property type="entry name" value="SEC_C_motif"/>
</dbReference>